<evidence type="ECO:0000256" key="9">
    <source>
        <dbReference type="SAM" id="Phobius"/>
    </source>
</evidence>
<evidence type="ECO:0000313" key="11">
    <source>
        <dbReference type="Proteomes" id="UP000000561"/>
    </source>
</evidence>
<dbReference type="PANTHER" id="PTHR24305:SF187">
    <property type="entry name" value="P450, PUTATIVE (EUROFUNG)-RELATED"/>
    <property type="match status" value="1"/>
</dbReference>
<dbReference type="AlphaFoldDB" id="A0A0D1DRN8"/>
<dbReference type="PRINTS" id="PR00463">
    <property type="entry name" value="EP450I"/>
</dbReference>
<evidence type="ECO:0000256" key="7">
    <source>
        <dbReference type="PIRSR" id="PIRSR602401-1"/>
    </source>
</evidence>
<evidence type="ECO:0000313" key="10">
    <source>
        <dbReference type="EMBL" id="KIS67009.1"/>
    </source>
</evidence>
<feature type="transmembrane region" description="Helical" evidence="9">
    <location>
        <begin position="12"/>
        <end position="29"/>
    </location>
</feature>
<dbReference type="VEuPathDB" id="FungiDB:UMAG_05791"/>
<dbReference type="PANTHER" id="PTHR24305">
    <property type="entry name" value="CYTOCHROME P450"/>
    <property type="match status" value="1"/>
</dbReference>
<keyword evidence="9" id="KW-0472">Membrane</keyword>
<gene>
    <name evidence="10" type="ORF">UMAG_05791</name>
</gene>
<dbReference type="SUPFAM" id="SSF48264">
    <property type="entry name" value="Cytochrome P450"/>
    <property type="match status" value="1"/>
</dbReference>
<keyword evidence="9" id="KW-0812">Transmembrane</keyword>
<dbReference type="EMBL" id="CM003155">
    <property type="protein sequence ID" value="KIS67009.1"/>
    <property type="molecule type" value="Genomic_DNA"/>
</dbReference>
<dbReference type="GO" id="GO:0016705">
    <property type="term" value="F:oxidoreductase activity, acting on paired donors, with incorporation or reduction of molecular oxygen"/>
    <property type="evidence" value="ECO:0007669"/>
    <property type="project" value="InterPro"/>
</dbReference>
<dbReference type="InterPro" id="IPR002401">
    <property type="entry name" value="Cyt_P450_E_grp-I"/>
</dbReference>
<protein>
    <recommendedName>
        <fullName evidence="12">Cytochrome P450</fullName>
    </recommendedName>
</protein>
<evidence type="ECO:0000256" key="2">
    <source>
        <dbReference type="ARBA" id="ARBA00010617"/>
    </source>
</evidence>
<keyword evidence="4 8" id="KW-0560">Oxidoreductase</keyword>
<name>A0A0D1DRN8_MYCMD</name>
<keyword evidence="5 7" id="KW-0408">Iron</keyword>
<evidence type="ECO:0000256" key="1">
    <source>
        <dbReference type="ARBA" id="ARBA00001971"/>
    </source>
</evidence>
<keyword evidence="6 8" id="KW-0503">Monooxygenase</keyword>
<feature type="binding site" description="axial binding residue" evidence="7">
    <location>
        <position position="504"/>
    </location>
    <ligand>
        <name>heme</name>
        <dbReference type="ChEBI" id="CHEBI:30413"/>
    </ligand>
    <ligandPart>
        <name>Fe</name>
        <dbReference type="ChEBI" id="CHEBI:18248"/>
    </ligandPart>
</feature>
<dbReference type="GO" id="GO:0004497">
    <property type="term" value="F:monooxygenase activity"/>
    <property type="evidence" value="ECO:0007669"/>
    <property type="project" value="UniProtKB-KW"/>
</dbReference>
<dbReference type="GO" id="GO:0005506">
    <property type="term" value="F:iron ion binding"/>
    <property type="evidence" value="ECO:0007669"/>
    <property type="project" value="InterPro"/>
</dbReference>
<comment type="cofactor">
    <cofactor evidence="1 7">
        <name>heme</name>
        <dbReference type="ChEBI" id="CHEBI:30413"/>
    </cofactor>
</comment>
<keyword evidence="9" id="KW-1133">Transmembrane helix</keyword>
<dbReference type="PRINTS" id="PR00385">
    <property type="entry name" value="P450"/>
</dbReference>
<comment type="similarity">
    <text evidence="2 8">Belongs to the cytochrome P450 family.</text>
</comment>
<dbReference type="InterPro" id="IPR001128">
    <property type="entry name" value="Cyt_P450"/>
</dbReference>
<evidence type="ECO:0000256" key="3">
    <source>
        <dbReference type="ARBA" id="ARBA00022723"/>
    </source>
</evidence>
<proteinExistence type="inferred from homology"/>
<reference evidence="10 11" key="1">
    <citation type="journal article" date="2006" name="Nature">
        <title>Insights from the genome of the biotrophic fungal plant pathogen Ustilago maydis.</title>
        <authorList>
            <person name="Kamper J."/>
            <person name="Kahmann R."/>
            <person name="Bolker M."/>
            <person name="Ma L.J."/>
            <person name="Brefort T."/>
            <person name="Saville B.J."/>
            <person name="Banuett F."/>
            <person name="Kronstad J.W."/>
            <person name="Gold S.E."/>
            <person name="Muller O."/>
            <person name="Perlin M.H."/>
            <person name="Wosten H.A."/>
            <person name="de Vries R."/>
            <person name="Ruiz-Herrera J."/>
            <person name="Reynaga-Pena C.G."/>
            <person name="Snetselaar K."/>
            <person name="McCann M."/>
            <person name="Perez-Martin J."/>
            <person name="Feldbrugge M."/>
            <person name="Basse C.W."/>
            <person name="Steinberg G."/>
            <person name="Ibeas J.I."/>
            <person name="Holloman W."/>
            <person name="Guzman P."/>
            <person name="Farman M."/>
            <person name="Stajich J.E."/>
            <person name="Sentandreu R."/>
            <person name="Gonzalez-Prieto J.M."/>
            <person name="Kennell J.C."/>
            <person name="Molina L."/>
            <person name="Schirawski J."/>
            <person name="Mendoza-Mendoza A."/>
            <person name="Greilinger D."/>
            <person name="Munch K."/>
            <person name="Rossel N."/>
            <person name="Scherer M."/>
            <person name="Vranes M."/>
            <person name="Ladendorf O."/>
            <person name="Vincon V."/>
            <person name="Fuchs U."/>
            <person name="Sandrock B."/>
            <person name="Meng S."/>
            <person name="Ho E.C."/>
            <person name="Cahill M.J."/>
            <person name="Boyce K.J."/>
            <person name="Klose J."/>
            <person name="Klosterman S.J."/>
            <person name="Deelstra H.J."/>
            <person name="Ortiz-Castellanos L."/>
            <person name="Li W."/>
            <person name="Sanchez-Alonso P."/>
            <person name="Schreier P.H."/>
            <person name="Hauser-Hahn I."/>
            <person name="Vaupel M."/>
            <person name="Koopmann E."/>
            <person name="Friedrich G."/>
            <person name="Voss H."/>
            <person name="Schluter T."/>
            <person name="Margolis J."/>
            <person name="Platt D."/>
            <person name="Swimmer C."/>
            <person name="Gnirke A."/>
            <person name="Chen F."/>
            <person name="Vysotskaia V."/>
            <person name="Mannhaupt G."/>
            <person name="Guldener U."/>
            <person name="Munsterkotter M."/>
            <person name="Haase D."/>
            <person name="Oesterheld M."/>
            <person name="Mewes H.W."/>
            <person name="Mauceli E.W."/>
            <person name="DeCaprio D."/>
            <person name="Wade C.M."/>
            <person name="Butler J."/>
            <person name="Young S."/>
            <person name="Jaffe D.B."/>
            <person name="Calvo S."/>
            <person name="Nusbaum C."/>
            <person name="Galagan J."/>
            <person name="Birren B.W."/>
        </authorList>
    </citation>
    <scope>NUCLEOTIDE SEQUENCE [LARGE SCALE GENOMIC DNA]</scope>
    <source>
        <strain evidence="11">DSM 14603 / FGSC 9021 / UM521</strain>
    </source>
</reference>
<evidence type="ECO:0000256" key="5">
    <source>
        <dbReference type="ARBA" id="ARBA00023004"/>
    </source>
</evidence>
<keyword evidence="3 7" id="KW-0479">Metal-binding</keyword>
<feature type="transmembrane region" description="Helical" evidence="9">
    <location>
        <begin position="74"/>
        <end position="92"/>
    </location>
</feature>
<dbReference type="Gene3D" id="1.10.630.10">
    <property type="entry name" value="Cytochrome P450"/>
    <property type="match status" value="1"/>
</dbReference>
<evidence type="ECO:0000256" key="6">
    <source>
        <dbReference type="ARBA" id="ARBA00023033"/>
    </source>
</evidence>
<dbReference type="InterPro" id="IPR017972">
    <property type="entry name" value="Cyt_P450_CS"/>
</dbReference>
<dbReference type="GO" id="GO:0020037">
    <property type="term" value="F:heme binding"/>
    <property type="evidence" value="ECO:0007669"/>
    <property type="project" value="InterPro"/>
</dbReference>
<dbReference type="FunFam" id="1.10.630.10:FF:000129">
    <property type="entry name" value="Benzoate 4-monooxygenase cytochrome P450"/>
    <property type="match status" value="1"/>
</dbReference>
<accession>A0A0D1DRN8</accession>
<dbReference type="CDD" id="cd11061">
    <property type="entry name" value="CYP67-like"/>
    <property type="match status" value="1"/>
</dbReference>
<dbReference type="InterPro" id="IPR036396">
    <property type="entry name" value="Cyt_P450_sf"/>
</dbReference>
<dbReference type="Proteomes" id="UP000000561">
    <property type="component" value="Chromosome 16"/>
</dbReference>
<dbReference type="eggNOG" id="KOG0157">
    <property type="taxonomic scope" value="Eukaryota"/>
</dbReference>
<evidence type="ECO:0008006" key="12">
    <source>
        <dbReference type="Google" id="ProtNLM"/>
    </source>
</evidence>
<dbReference type="InParanoid" id="A0A0D1DRN8"/>
<organism evidence="10 11">
    <name type="scientific">Mycosarcoma maydis</name>
    <name type="common">Corn smut fungus</name>
    <name type="synonym">Ustilago maydis</name>
    <dbReference type="NCBI Taxonomy" id="5270"/>
    <lineage>
        <taxon>Eukaryota</taxon>
        <taxon>Fungi</taxon>
        <taxon>Dikarya</taxon>
        <taxon>Basidiomycota</taxon>
        <taxon>Ustilaginomycotina</taxon>
        <taxon>Ustilaginomycetes</taxon>
        <taxon>Ustilaginales</taxon>
        <taxon>Ustilaginaceae</taxon>
        <taxon>Mycosarcoma</taxon>
    </lineage>
</organism>
<evidence type="ECO:0000256" key="8">
    <source>
        <dbReference type="RuleBase" id="RU000461"/>
    </source>
</evidence>
<keyword evidence="11" id="KW-1185">Reference proteome</keyword>
<dbReference type="PROSITE" id="PS00086">
    <property type="entry name" value="CYTOCHROME_P450"/>
    <property type="match status" value="1"/>
</dbReference>
<dbReference type="Pfam" id="PF00067">
    <property type="entry name" value="p450"/>
    <property type="match status" value="1"/>
</dbReference>
<dbReference type="STRING" id="237631.A0A0D1DRN8"/>
<dbReference type="InterPro" id="IPR050121">
    <property type="entry name" value="Cytochrome_P450_monoxygenase"/>
</dbReference>
<evidence type="ECO:0000256" key="4">
    <source>
        <dbReference type="ARBA" id="ARBA00023002"/>
    </source>
</evidence>
<dbReference type="RefSeq" id="XP_011391519.1">
    <property type="nucleotide sequence ID" value="XM_011393217.1"/>
</dbReference>
<dbReference type="GeneID" id="23565581"/>
<keyword evidence="7 8" id="KW-0349">Heme</keyword>
<feature type="transmembrane region" description="Helical" evidence="9">
    <location>
        <begin position="35"/>
        <end position="53"/>
    </location>
</feature>
<dbReference type="OrthoDB" id="6692864at2759"/>
<dbReference type="KEGG" id="uma:UMAG_05791"/>
<sequence length="566" mass="63729">MAQTAMQSFEQHRFLCIAVLSVASHHLIFRHVELWPMQLLALTTALFSIDVSLRHSVNKTTLFPDAAKLAYVDLAVWTLGVLISIGVYRLFFHRLRHFPGPKAWAVSKFALMTTDAKGLRPRALEEAHKKYGDVVRTGPREISINAPTAIAPIMGAKSSFWRGPWYEATAGARGAHVPRNLHSVLIESDHSARRKIWDAAFSAKALKGYETILVDNIDNMVNQLEKRSQRKETVNIDDYCSFYSFDVMSQAGFAGDFGLLNHGQLTPMIQALEDFMSFVQLVGNLPYLVEVFGLLPNPIAEFDKYMTRIVMERKARKEAVPDIMGHLLHEVETEKGKSSKRQDAEATTDARLIIVAGSDTSSTTMGIAMFFLMEHPKILADLRQELLDVFGDDASLLTDFARMDDKTCPLLNAVINESLRIFPPVPTGLQRESTSPAVVDVNGQKVVIPANTIVTLPIWSLQRDARNFSPEPLRFRPERWLHPENEEHFNKTAFTPFSFGKTSCVGKVLAYMEIRLVISNLVRRFDFVPTGNYDAQKFQDSLVDAFVTKRNHKLPVHVKVRNHVGP</sequence>